<evidence type="ECO:0000313" key="1">
    <source>
        <dbReference type="EMBL" id="MBA0871983.1"/>
    </source>
</evidence>
<gene>
    <name evidence="1" type="ORF">Goshw_004073</name>
</gene>
<dbReference type="Proteomes" id="UP000593576">
    <property type="component" value="Unassembled WGS sequence"/>
</dbReference>
<protein>
    <recommendedName>
        <fullName evidence="3">DUF4283 domain-containing protein</fullName>
    </recommendedName>
</protein>
<reference evidence="1 2" key="1">
    <citation type="journal article" date="2019" name="Genome Biol. Evol.">
        <title>Insights into the evolution of the New World diploid cottons (Gossypium, subgenus Houzingenia) based on genome sequencing.</title>
        <authorList>
            <person name="Grover C.E."/>
            <person name="Arick M.A. 2nd"/>
            <person name="Thrash A."/>
            <person name="Conover J.L."/>
            <person name="Sanders W.S."/>
            <person name="Peterson D.G."/>
            <person name="Frelichowski J.E."/>
            <person name="Scheffler J.A."/>
            <person name="Scheffler B.E."/>
            <person name="Wendel J.F."/>
        </authorList>
    </citation>
    <scope>NUCLEOTIDE SEQUENCE [LARGE SCALE GENOMIC DNA]</scope>
    <source>
        <strain evidence="1">1</strain>
        <tissue evidence="1">Leaf</tissue>
    </source>
</reference>
<sequence>MTDVEANFANLSLEDEEEESMRVTLVNVGHLIGDISISDLNKGKFLFLLHHKVDVDRIEVMEKKNFPIRILQEKEAFVLGWDISLHAPARRMVVPKGVWLREEDIFGVPNSGVTTTANVGIKERFSEPHPYNFDDNLQRDMVENMGINGKSADVQSPSSRNKVIIGLNTDPILSRNQGLLYTDFDEEMGFDRED</sequence>
<evidence type="ECO:0008006" key="3">
    <source>
        <dbReference type="Google" id="ProtNLM"/>
    </source>
</evidence>
<dbReference type="EMBL" id="JABFAF010000012">
    <property type="protein sequence ID" value="MBA0871983.1"/>
    <property type="molecule type" value="Genomic_DNA"/>
</dbReference>
<proteinExistence type="predicted"/>
<dbReference type="OrthoDB" id="1743559at2759"/>
<evidence type="ECO:0000313" key="2">
    <source>
        <dbReference type="Proteomes" id="UP000593576"/>
    </source>
</evidence>
<comment type="caution">
    <text evidence="1">The sequence shown here is derived from an EMBL/GenBank/DDBJ whole genome shotgun (WGS) entry which is preliminary data.</text>
</comment>
<dbReference type="AlphaFoldDB" id="A0A7J9MLI3"/>
<name>A0A7J9MLI3_GOSSC</name>
<keyword evidence="2" id="KW-1185">Reference proteome</keyword>
<accession>A0A7J9MLI3</accession>
<organism evidence="1 2">
    <name type="scientific">Gossypium schwendimanii</name>
    <name type="common">Cotton</name>
    <dbReference type="NCBI Taxonomy" id="34291"/>
    <lineage>
        <taxon>Eukaryota</taxon>
        <taxon>Viridiplantae</taxon>
        <taxon>Streptophyta</taxon>
        <taxon>Embryophyta</taxon>
        <taxon>Tracheophyta</taxon>
        <taxon>Spermatophyta</taxon>
        <taxon>Magnoliopsida</taxon>
        <taxon>eudicotyledons</taxon>
        <taxon>Gunneridae</taxon>
        <taxon>Pentapetalae</taxon>
        <taxon>rosids</taxon>
        <taxon>malvids</taxon>
        <taxon>Malvales</taxon>
        <taxon>Malvaceae</taxon>
        <taxon>Malvoideae</taxon>
        <taxon>Gossypium</taxon>
    </lineage>
</organism>